<accession>A0A915HX78</accession>
<keyword evidence="1" id="KW-1185">Reference proteome</keyword>
<dbReference type="Proteomes" id="UP000887565">
    <property type="component" value="Unplaced"/>
</dbReference>
<name>A0A915HX78_ROMCU</name>
<sequence length="216" mass="24450">MLVNNITASSLFYLHPFRQASIQHWLDVYLIIFLRFLCAFQNLLEIQFPSHSKKNKKKIIFAATKPPERHELKNWIIVFYLNSIVSPICYENSIVAIDGQAGRRHKLTIARPVGAKLRQKFARAIVNFHLVVVKIGDENSIAAIDGSVMRSGQLLRPVAPGAEFADNFEFRHIENEYRTGFVVDDDHVTVPVDAYALGAQEADGGGETTLKYFFKS</sequence>
<organism evidence="1 2">
    <name type="scientific">Romanomermis culicivorax</name>
    <name type="common">Nematode worm</name>
    <dbReference type="NCBI Taxonomy" id="13658"/>
    <lineage>
        <taxon>Eukaryota</taxon>
        <taxon>Metazoa</taxon>
        <taxon>Ecdysozoa</taxon>
        <taxon>Nematoda</taxon>
        <taxon>Enoplea</taxon>
        <taxon>Dorylaimia</taxon>
        <taxon>Mermithida</taxon>
        <taxon>Mermithoidea</taxon>
        <taxon>Mermithidae</taxon>
        <taxon>Romanomermis</taxon>
    </lineage>
</organism>
<protein>
    <submittedName>
        <fullName evidence="2">Uncharacterized protein</fullName>
    </submittedName>
</protein>
<proteinExistence type="predicted"/>
<dbReference type="WBParaSite" id="nRc.2.0.1.t06177-RA">
    <property type="protein sequence ID" value="nRc.2.0.1.t06177-RA"/>
    <property type="gene ID" value="nRc.2.0.1.g06177"/>
</dbReference>
<reference evidence="2" key="1">
    <citation type="submission" date="2022-11" db="UniProtKB">
        <authorList>
            <consortium name="WormBaseParasite"/>
        </authorList>
    </citation>
    <scope>IDENTIFICATION</scope>
</reference>
<dbReference type="AlphaFoldDB" id="A0A915HX78"/>
<evidence type="ECO:0000313" key="1">
    <source>
        <dbReference type="Proteomes" id="UP000887565"/>
    </source>
</evidence>
<evidence type="ECO:0000313" key="2">
    <source>
        <dbReference type="WBParaSite" id="nRc.2.0.1.t06177-RA"/>
    </source>
</evidence>